<feature type="transmembrane region" description="Helical" evidence="1">
    <location>
        <begin position="89"/>
        <end position="113"/>
    </location>
</feature>
<evidence type="ECO:0000256" key="1">
    <source>
        <dbReference type="SAM" id="Phobius"/>
    </source>
</evidence>
<name>A0ABS4GUK9_9BACL</name>
<proteinExistence type="predicted"/>
<dbReference type="EMBL" id="JAGGKT010000014">
    <property type="protein sequence ID" value="MBP1933941.1"/>
    <property type="molecule type" value="Genomic_DNA"/>
</dbReference>
<keyword evidence="3" id="KW-1185">Reference proteome</keyword>
<comment type="caution">
    <text evidence="2">The sequence shown here is derived from an EMBL/GenBank/DDBJ whole genome shotgun (WGS) entry which is preliminary data.</text>
</comment>
<reference evidence="2 3" key="1">
    <citation type="submission" date="2021-03" db="EMBL/GenBank/DDBJ databases">
        <title>Genomic Encyclopedia of Type Strains, Phase IV (KMG-IV): sequencing the most valuable type-strain genomes for metagenomic binning, comparative biology and taxonomic classification.</title>
        <authorList>
            <person name="Goeker M."/>
        </authorList>
    </citation>
    <scope>NUCLEOTIDE SEQUENCE [LARGE SCALE GENOMIC DNA]</scope>
    <source>
        <strain evidence="2 3">DSM 24738</strain>
    </source>
</reference>
<keyword evidence="1" id="KW-1133">Transmembrane helix</keyword>
<feature type="transmembrane region" description="Helical" evidence="1">
    <location>
        <begin position="119"/>
        <end position="144"/>
    </location>
</feature>
<feature type="transmembrane region" description="Helical" evidence="1">
    <location>
        <begin position="55"/>
        <end position="77"/>
    </location>
</feature>
<accession>A0ABS4GUK9</accession>
<gene>
    <name evidence="2" type="ORF">J2Z37_003958</name>
</gene>
<sequence>MEVLSRVEKNRQMKHSEPGIVEGIPWMILYIAVVYAMLNYLRIPTEIRFLQTMEISLFFSCILFLDLYLLAFAFITGKSTHDINKVAQAKIFIIFLWVICLIYHFALWILIQAGLSQVYFYFGLALTLGALMMTLSHFTSYFYFVKRNSFYLAKGRIVENRKEAYENLKQILYMYHLVQDVSYKSPEVKQMLRWNHFDTRLEHFISEVGVFVQETSFTQEDLDKLTEIKAWVENLVMIIGQHPLHKDLMKQMI</sequence>
<organism evidence="2 3">
    <name type="scientific">Ammoniphilus resinae</name>
    <dbReference type="NCBI Taxonomy" id="861532"/>
    <lineage>
        <taxon>Bacteria</taxon>
        <taxon>Bacillati</taxon>
        <taxon>Bacillota</taxon>
        <taxon>Bacilli</taxon>
        <taxon>Bacillales</taxon>
        <taxon>Paenibacillaceae</taxon>
        <taxon>Aneurinibacillus group</taxon>
        <taxon>Ammoniphilus</taxon>
    </lineage>
</organism>
<evidence type="ECO:0000313" key="2">
    <source>
        <dbReference type="EMBL" id="MBP1933941.1"/>
    </source>
</evidence>
<dbReference type="Proteomes" id="UP001519343">
    <property type="component" value="Unassembled WGS sequence"/>
</dbReference>
<keyword evidence="1" id="KW-0472">Membrane</keyword>
<protein>
    <submittedName>
        <fullName evidence="2">Uncharacterized protein</fullName>
    </submittedName>
</protein>
<feature type="transmembrane region" description="Helical" evidence="1">
    <location>
        <begin position="20"/>
        <end position="43"/>
    </location>
</feature>
<dbReference type="RefSeq" id="WP_209811954.1">
    <property type="nucleotide sequence ID" value="NZ_JAGGKT010000014.1"/>
</dbReference>
<keyword evidence="1" id="KW-0812">Transmembrane</keyword>
<evidence type="ECO:0000313" key="3">
    <source>
        <dbReference type="Proteomes" id="UP001519343"/>
    </source>
</evidence>